<gene>
    <name evidence="10" type="ORF">EDC57_0220</name>
</gene>
<dbReference type="RefSeq" id="WP_245995094.1">
    <property type="nucleotide sequence ID" value="NZ_RJVI01000001.1"/>
</dbReference>
<protein>
    <submittedName>
        <fullName evidence="10">L-lysine 2,3-aminomutase</fullName>
    </submittedName>
</protein>
<dbReference type="InterPro" id="IPR007197">
    <property type="entry name" value="rSAM"/>
</dbReference>
<dbReference type="InterPro" id="IPR003739">
    <property type="entry name" value="Lys_aminomutase/Glu_NH3_mut"/>
</dbReference>
<dbReference type="SFLD" id="SFLDS00029">
    <property type="entry name" value="Radical_SAM"/>
    <property type="match status" value="1"/>
</dbReference>
<keyword evidence="11" id="KW-1185">Reference proteome</keyword>
<evidence type="ECO:0000256" key="3">
    <source>
        <dbReference type="ARBA" id="ARBA00008703"/>
    </source>
</evidence>
<evidence type="ECO:0000256" key="2">
    <source>
        <dbReference type="ARBA" id="ARBA00001966"/>
    </source>
</evidence>
<dbReference type="AlphaFoldDB" id="A0A3N1Y691"/>
<evidence type="ECO:0000256" key="6">
    <source>
        <dbReference type="ARBA" id="ARBA00022723"/>
    </source>
</evidence>
<keyword evidence="8" id="KW-0408">Iron</keyword>
<keyword evidence="5" id="KW-0949">S-adenosyl-L-methionine</keyword>
<keyword evidence="4" id="KW-0004">4Fe-4S</keyword>
<evidence type="ECO:0000313" key="10">
    <source>
        <dbReference type="EMBL" id="ROR34324.1"/>
    </source>
</evidence>
<comment type="caution">
    <text evidence="10">The sequence shown here is derived from an EMBL/GenBank/DDBJ whole genome shotgun (WGS) entry which is preliminary data.</text>
</comment>
<keyword evidence="7" id="KW-0663">Pyridoxal phosphate</keyword>
<organism evidence="10 11">
    <name type="scientific">Inmirania thermothiophila</name>
    <dbReference type="NCBI Taxonomy" id="1750597"/>
    <lineage>
        <taxon>Bacteria</taxon>
        <taxon>Pseudomonadati</taxon>
        <taxon>Pseudomonadota</taxon>
        <taxon>Gammaproteobacteria</taxon>
        <taxon>Chromatiales</taxon>
        <taxon>Ectothiorhodospiraceae</taxon>
        <taxon>Inmirania</taxon>
    </lineage>
</organism>
<dbReference type="GO" id="GO:0003824">
    <property type="term" value="F:catalytic activity"/>
    <property type="evidence" value="ECO:0007669"/>
    <property type="project" value="InterPro"/>
</dbReference>
<name>A0A3N1Y691_9GAMM</name>
<reference evidence="10 11" key="1">
    <citation type="submission" date="2018-11" db="EMBL/GenBank/DDBJ databases">
        <title>Genomic Encyclopedia of Type Strains, Phase IV (KMG-IV): sequencing the most valuable type-strain genomes for metagenomic binning, comparative biology and taxonomic classification.</title>
        <authorList>
            <person name="Goeker M."/>
        </authorList>
    </citation>
    <scope>NUCLEOTIDE SEQUENCE [LARGE SCALE GENOMIC DNA]</scope>
    <source>
        <strain evidence="10 11">DSM 100275</strain>
    </source>
</reference>
<evidence type="ECO:0000256" key="9">
    <source>
        <dbReference type="ARBA" id="ARBA00023014"/>
    </source>
</evidence>
<evidence type="ECO:0000256" key="8">
    <source>
        <dbReference type="ARBA" id="ARBA00023004"/>
    </source>
</evidence>
<dbReference type="CDD" id="cd01335">
    <property type="entry name" value="Radical_SAM"/>
    <property type="match status" value="1"/>
</dbReference>
<keyword evidence="9" id="KW-0411">Iron-sulfur</keyword>
<evidence type="ECO:0000313" key="11">
    <source>
        <dbReference type="Proteomes" id="UP000276634"/>
    </source>
</evidence>
<sequence length="456" mass="51865">MTGISRTGLARPVIRPSPRRLEVYTARHLPAIPELARLDPDHRFAMEVVARVLPFRVNRYVIEELIDWGRVPEDPVFRLTFPQPGMLEPEDFRRIAALLRRGAPEAEIAAAVAAVRARLNPHPAGQRRLNVPRLQGRRLQGLQHKYRETVLFFPAQGQTCHSYCSFCFRWPQFVGERELRFAERDAASLQAYLRAHPEVTDLLVTGGDPMVMRTQHLAAYLEPLLTPAFAHVTDIRIGTKALSFWPFRFLTDPDADALLRLFERIVAAGRHLAVMAHVNHPQELESEAAREAIARIRATGAEIRTQAPLLRHINDDPAVWARMWREQVRLGMIPYYMFVERDTGARRYFELPLARAHAIYREAIARVSGLARTVRGPSMSATPGKVEVQGVAEVAGERVFVLRFLQARDPDWLHRPFFARYDAEATWLDQLRPAFGEAEFFFEPGLRAMAARAGAA</sequence>
<dbReference type="GO" id="GO:0046872">
    <property type="term" value="F:metal ion binding"/>
    <property type="evidence" value="ECO:0007669"/>
    <property type="project" value="UniProtKB-KW"/>
</dbReference>
<dbReference type="InterPro" id="IPR058240">
    <property type="entry name" value="rSAM_sf"/>
</dbReference>
<proteinExistence type="inferred from homology"/>
<accession>A0A3N1Y691</accession>
<evidence type="ECO:0000256" key="1">
    <source>
        <dbReference type="ARBA" id="ARBA00001933"/>
    </source>
</evidence>
<evidence type="ECO:0000256" key="4">
    <source>
        <dbReference type="ARBA" id="ARBA00022485"/>
    </source>
</evidence>
<evidence type="ECO:0000256" key="7">
    <source>
        <dbReference type="ARBA" id="ARBA00022898"/>
    </source>
</evidence>
<dbReference type="Proteomes" id="UP000276634">
    <property type="component" value="Unassembled WGS sequence"/>
</dbReference>
<keyword evidence="6" id="KW-0479">Metal-binding</keyword>
<dbReference type="PANTHER" id="PTHR30538:SF0">
    <property type="entry name" value="L-LYSINE 2,3-AMINOMUTASE AQ_1632-RELATED"/>
    <property type="match status" value="1"/>
</dbReference>
<comment type="similarity">
    <text evidence="3">Belongs to the radical SAM superfamily. KamA family.</text>
</comment>
<dbReference type="Gene3D" id="3.20.20.70">
    <property type="entry name" value="Aldolase class I"/>
    <property type="match status" value="1"/>
</dbReference>
<evidence type="ECO:0000256" key="5">
    <source>
        <dbReference type="ARBA" id="ARBA00022691"/>
    </source>
</evidence>
<dbReference type="InterPro" id="IPR013785">
    <property type="entry name" value="Aldolase_TIM"/>
</dbReference>
<comment type="cofactor">
    <cofactor evidence="2">
        <name>[4Fe-4S] cluster</name>
        <dbReference type="ChEBI" id="CHEBI:49883"/>
    </cofactor>
</comment>
<dbReference type="SUPFAM" id="SSF102114">
    <property type="entry name" value="Radical SAM enzymes"/>
    <property type="match status" value="1"/>
</dbReference>
<comment type="cofactor">
    <cofactor evidence="1">
        <name>pyridoxal 5'-phosphate</name>
        <dbReference type="ChEBI" id="CHEBI:597326"/>
    </cofactor>
</comment>
<dbReference type="PANTHER" id="PTHR30538">
    <property type="entry name" value="LYSINE 2,3-AMINOMUTASE-RELATED"/>
    <property type="match status" value="1"/>
</dbReference>
<dbReference type="GO" id="GO:0051539">
    <property type="term" value="F:4 iron, 4 sulfur cluster binding"/>
    <property type="evidence" value="ECO:0007669"/>
    <property type="project" value="UniProtKB-KW"/>
</dbReference>
<dbReference type="EMBL" id="RJVI01000001">
    <property type="protein sequence ID" value="ROR34324.1"/>
    <property type="molecule type" value="Genomic_DNA"/>
</dbReference>
<dbReference type="SFLD" id="SFLDG01070">
    <property type="entry name" value="PLP-dependent"/>
    <property type="match status" value="1"/>
</dbReference>